<dbReference type="AlphaFoldDB" id="A0AAU7CE88"/>
<proteinExistence type="predicted"/>
<dbReference type="Gene3D" id="2.60.120.380">
    <property type="match status" value="2"/>
</dbReference>
<reference evidence="2" key="1">
    <citation type="submission" date="2024-05" db="EMBL/GenBank/DDBJ databases">
        <title>Planctomycetes of the genus Singulisphaera possess chitinolytic capabilities.</title>
        <authorList>
            <person name="Ivanova A."/>
        </authorList>
    </citation>
    <scope>NUCLEOTIDE SEQUENCE</scope>
    <source>
        <strain evidence="2">Ch08T</strain>
    </source>
</reference>
<name>A0AAU7CE88_9BACT</name>
<feature type="region of interest" description="Disordered" evidence="1">
    <location>
        <begin position="682"/>
        <end position="725"/>
    </location>
</feature>
<accession>A0AAU7CE88</accession>
<evidence type="ECO:0000313" key="2">
    <source>
        <dbReference type="EMBL" id="XBH03491.1"/>
    </source>
</evidence>
<evidence type="ECO:0000256" key="1">
    <source>
        <dbReference type="SAM" id="MobiDB-lite"/>
    </source>
</evidence>
<feature type="compositionally biased region" description="Basic and acidic residues" evidence="1">
    <location>
        <begin position="682"/>
        <end position="697"/>
    </location>
</feature>
<feature type="compositionally biased region" description="Basic and acidic residues" evidence="1">
    <location>
        <begin position="707"/>
        <end position="718"/>
    </location>
</feature>
<protein>
    <submittedName>
        <fullName evidence="2">PPC domain-containing protein</fullName>
    </submittedName>
</protein>
<dbReference type="EMBL" id="CP155447">
    <property type="protein sequence ID" value="XBH03491.1"/>
    <property type="molecule type" value="Genomic_DNA"/>
</dbReference>
<sequence length="751" mass="80242">MRKKTLVRFIAGMMGFWLGATSLAQLVCLPAPRLLTMLPMGGEAGTSFEVTITGENIDGENELLFSHPKITAKPKVSDAGKAVANTFVVTIAADAPQGVHDARVLSRLGISSSRAFSVSGLPEATRGKPNTSLATAWELKPNSICNAVMTSRSVDFYAFQAAKGKRFAVECAARGIDSKLNPVLIIADDKGRDLLADRRGGLLDFKAPADGNYFVKVHDLTFQGGPTHFYRLAFLEEPGTGPAPRQPSTTTVSSFSWVPDEAANLPKLTEAEPNNQQTEAQKITLPCDIDGRFYPAADVDTFEFTAKKGDVWWVEVASERLGLPTDPFVLVQRVTQDGSEEKLVDVAEFNDIPSPIKPSSNGYSYDGPVYDAGSADALGKLEIKEDGVYRLQLRDLFGGTRSEARHVYRLIIRKPAPDFALAAWALHMNLRNGDRNALSKPIALRAGATMAFEVVVVRRDGFDGAIELGMSDLPEGVSASGLKIPAGKSVGTLLISAQENAPRSFSGAKIFGRAQLDGKTVTRPGRLASMVWPVKDASQEIPNPRLVADVPVSVSGSEGAPITIAPAESKVWEAKAGDKLTIPLKVTWRSEFTGASIKLSPMGADFKGVKAIDIPLKAAGSEVVLDLAALQTPPGEYALVLYGSAVAKYRYNPEAVKRAEEEQKKAEQEAIAIAEAAKKLADEAKAAPPEKKSEAENTVKAAVGKQKSAEAAKADAAKRMKAATDAAAPVDIVDIVVAEPIRILVTPKDQK</sequence>
<dbReference type="RefSeq" id="WP_406696225.1">
    <property type="nucleotide sequence ID" value="NZ_CP155447.1"/>
</dbReference>
<gene>
    <name evidence="2" type="ORF">V5E97_35080</name>
</gene>
<organism evidence="2">
    <name type="scientific">Singulisphaera sp. Ch08</name>
    <dbReference type="NCBI Taxonomy" id="3120278"/>
    <lineage>
        <taxon>Bacteria</taxon>
        <taxon>Pseudomonadati</taxon>
        <taxon>Planctomycetota</taxon>
        <taxon>Planctomycetia</taxon>
        <taxon>Isosphaerales</taxon>
        <taxon>Isosphaeraceae</taxon>
        <taxon>Singulisphaera</taxon>
    </lineage>
</organism>